<reference evidence="7" key="1">
    <citation type="journal article" date="2020" name="Stud. Mycol.">
        <title>101 Dothideomycetes genomes: a test case for predicting lifestyles and emergence of pathogens.</title>
        <authorList>
            <person name="Haridas S."/>
            <person name="Albert R."/>
            <person name="Binder M."/>
            <person name="Bloem J."/>
            <person name="Labutti K."/>
            <person name="Salamov A."/>
            <person name="Andreopoulos B."/>
            <person name="Baker S."/>
            <person name="Barry K."/>
            <person name="Bills G."/>
            <person name="Bluhm B."/>
            <person name="Cannon C."/>
            <person name="Castanera R."/>
            <person name="Culley D."/>
            <person name="Daum C."/>
            <person name="Ezra D."/>
            <person name="Gonzalez J."/>
            <person name="Henrissat B."/>
            <person name="Kuo A."/>
            <person name="Liang C."/>
            <person name="Lipzen A."/>
            <person name="Lutzoni F."/>
            <person name="Magnuson J."/>
            <person name="Mondo S."/>
            <person name="Nolan M."/>
            <person name="Ohm R."/>
            <person name="Pangilinan J."/>
            <person name="Park H.-J."/>
            <person name="Ramirez L."/>
            <person name="Alfaro M."/>
            <person name="Sun H."/>
            <person name="Tritt A."/>
            <person name="Yoshinaga Y."/>
            <person name="Zwiers L.-H."/>
            <person name="Turgeon B."/>
            <person name="Goodwin S."/>
            <person name="Spatafora J."/>
            <person name="Crous P."/>
            <person name="Grigoriev I."/>
        </authorList>
    </citation>
    <scope>NUCLEOTIDE SEQUENCE</scope>
    <source>
        <strain evidence="7">CBS 627.86</strain>
    </source>
</reference>
<proteinExistence type="inferred from homology"/>
<organism evidence="7 8">
    <name type="scientific">Lophiotrema nucula</name>
    <dbReference type="NCBI Taxonomy" id="690887"/>
    <lineage>
        <taxon>Eukaryota</taxon>
        <taxon>Fungi</taxon>
        <taxon>Dikarya</taxon>
        <taxon>Ascomycota</taxon>
        <taxon>Pezizomycotina</taxon>
        <taxon>Dothideomycetes</taxon>
        <taxon>Pleosporomycetidae</taxon>
        <taxon>Pleosporales</taxon>
        <taxon>Lophiotremataceae</taxon>
        <taxon>Lophiotrema</taxon>
    </lineage>
</organism>
<comment type="similarity">
    <text evidence="5">Belongs to the anthrone oxygenase family.</text>
</comment>
<gene>
    <name evidence="7" type="ORF">BDV96DRAFT_654126</name>
</gene>
<feature type="transmembrane region" description="Helical" evidence="6">
    <location>
        <begin position="55"/>
        <end position="79"/>
    </location>
</feature>
<evidence type="ECO:0000256" key="5">
    <source>
        <dbReference type="ARBA" id="ARBA00034313"/>
    </source>
</evidence>
<evidence type="ECO:0000256" key="3">
    <source>
        <dbReference type="ARBA" id="ARBA00022989"/>
    </source>
</evidence>
<protein>
    <recommendedName>
        <fullName evidence="9">DUF1772-domain-containing protein</fullName>
    </recommendedName>
</protein>
<evidence type="ECO:0000313" key="8">
    <source>
        <dbReference type="Proteomes" id="UP000799770"/>
    </source>
</evidence>
<dbReference type="OrthoDB" id="3750842at2759"/>
<name>A0A6A5YJX1_9PLEO</name>
<keyword evidence="3 6" id="KW-1133">Transmembrane helix</keyword>
<keyword evidence="4 6" id="KW-0472">Membrane</keyword>
<accession>A0A6A5YJX1</accession>
<sequence>MSSELTMDKLTLALQTYSILAVALAAGANLSTSIITLPVLLPSKPQALATQWRTLFNAGITPVVTLAMSSAAGFALLAYRATYTPTPTSPGQVNTLKRNLYVAAAIGAFSLAPYTAILMGNVNDTLMQRAAQAAKEEVKDTHELVRRWGTLNFNRGLLLLAGAACGVVASVL</sequence>
<evidence type="ECO:0000256" key="2">
    <source>
        <dbReference type="ARBA" id="ARBA00022692"/>
    </source>
</evidence>
<keyword evidence="8" id="KW-1185">Reference proteome</keyword>
<evidence type="ECO:0000256" key="4">
    <source>
        <dbReference type="ARBA" id="ARBA00023136"/>
    </source>
</evidence>
<comment type="subcellular location">
    <subcellularLocation>
        <location evidence="1">Membrane</location>
        <topology evidence="1">Multi-pass membrane protein</topology>
    </subcellularLocation>
</comment>
<feature type="transmembrane region" description="Helical" evidence="6">
    <location>
        <begin position="100"/>
        <end position="119"/>
    </location>
</feature>
<dbReference type="AlphaFoldDB" id="A0A6A5YJX1"/>
<dbReference type="PANTHER" id="PTHR35042:SF1">
    <property type="entry name" value="DUF1772-DOMAIN-CONTAINING PROTEIN"/>
    <property type="match status" value="1"/>
</dbReference>
<feature type="transmembrane region" description="Helical" evidence="6">
    <location>
        <begin position="12"/>
        <end position="35"/>
    </location>
</feature>
<dbReference type="Pfam" id="PF08592">
    <property type="entry name" value="Anthrone_oxy"/>
    <property type="match status" value="1"/>
</dbReference>
<keyword evidence="2 6" id="KW-0812">Transmembrane</keyword>
<evidence type="ECO:0000313" key="7">
    <source>
        <dbReference type="EMBL" id="KAF2107034.1"/>
    </source>
</evidence>
<dbReference type="InterPro" id="IPR013901">
    <property type="entry name" value="Anthrone_oxy"/>
</dbReference>
<evidence type="ECO:0000256" key="6">
    <source>
        <dbReference type="SAM" id="Phobius"/>
    </source>
</evidence>
<dbReference type="GO" id="GO:0016020">
    <property type="term" value="C:membrane"/>
    <property type="evidence" value="ECO:0007669"/>
    <property type="project" value="UniProtKB-SubCell"/>
</dbReference>
<evidence type="ECO:0000256" key="1">
    <source>
        <dbReference type="ARBA" id="ARBA00004141"/>
    </source>
</evidence>
<evidence type="ECO:0008006" key="9">
    <source>
        <dbReference type="Google" id="ProtNLM"/>
    </source>
</evidence>
<dbReference type="EMBL" id="ML977357">
    <property type="protein sequence ID" value="KAF2107034.1"/>
    <property type="molecule type" value="Genomic_DNA"/>
</dbReference>
<dbReference type="Proteomes" id="UP000799770">
    <property type="component" value="Unassembled WGS sequence"/>
</dbReference>
<dbReference type="PANTHER" id="PTHR35042">
    <property type="entry name" value="ANTHRONE OXYGENASE ENCC"/>
    <property type="match status" value="1"/>
</dbReference>